<feature type="compositionally biased region" description="Low complexity" evidence="1">
    <location>
        <begin position="120"/>
        <end position="129"/>
    </location>
</feature>
<comment type="caution">
    <text evidence="2">The sequence shown here is derived from an EMBL/GenBank/DDBJ whole genome shotgun (WGS) entry which is preliminary data.</text>
</comment>
<feature type="compositionally biased region" description="Basic and acidic residues" evidence="1">
    <location>
        <begin position="24"/>
        <end position="36"/>
    </location>
</feature>
<proteinExistence type="predicted"/>
<dbReference type="EMBL" id="CAEFZW010000007">
    <property type="protein sequence ID" value="CAB4255646.1"/>
    <property type="molecule type" value="Genomic_DNA"/>
</dbReference>
<reference evidence="2 3" key="1">
    <citation type="submission" date="2020-05" db="EMBL/GenBank/DDBJ databases">
        <authorList>
            <person name="Casaregola S."/>
            <person name="Devillers H."/>
            <person name="Grondin C."/>
        </authorList>
    </citation>
    <scope>NUCLEOTIDE SEQUENCE [LARGE SCALE GENOMIC DNA]</scope>
    <source>
        <strain evidence="2 3">CLIB 1767</strain>
    </source>
</reference>
<feature type="region of interest" description="Disordered" evidence="1">
    <location>
        <begin position="109"/>
        <end position="133"/>
    </location>
</feature>
<name>A0A8H2VHN5_9SACH</name>
<evidence type="ECO:0000313" key="3">
    <source>
        <dbReference type="Proteomes" id="UP000644660"/>
    </source>
</evidence>
<evidence type="ECO:0000313" key="2">
    <source>
        <dbReference type="EMBL" id="CAB4255646.1"/>
    </source>
</evidence>
<accession>A0A8H2VHN5</accession>
<feature type="region of interest" description="Disordered" evidence="1">
    <location>
        <begin position="1"/>
        <end position="59"/>
    </location>
</feature>
<evidence type="ECO:0000256" key="1">
    <source>
        <dbReference type="SAM" id="MobiDB-lite"/>
    </source>
</evidence>
<organism evidence="2 3">
    <name type="scientific">Maudiozyma barnettii</name>
    <dbReference type="NCBI Taxonomy" id="61262"/>
    <lineage>
        <taxon>Eukaryota</taxon>
        <taxon>Fungi</taxon>
        <taxon>Dikarya</taxon>
        <taxon>Ascomycota</taxon>
        <taxon>Saccharomycotina</taxon>
        <taxon>Saccharomycetes</taxon>
        <taxon>Saccharomycetales</taxon>
        <taxon>Saccharomycetaceae</taxon>
        <taxon>Maudiozyma</taxon>
    </lineage>
</organism>
<feature type="compositionally biased region" description="Polar residues" evidence="1">
    <location>
        <begin position="1"/>
        <end position="19"/>
    </location>
</feature>
<dbReference type="RefSeq" id="XP_041407490.1">
    <property type="nucleotide sequence ID" value="XM_041551556.1"/>
</dbReference>
<dbReference type="AlphaFoldDB" id="A0A8H2VHN5"/>
<gene>
    <name evidence="2" type="ORF">KABA2_07S01276</name>
</gene>
<dbReference type="Proteomes" id="UP000644660">
    <property type="component" value="Unassembled WGS sequence"/>
</dbReference>
<dbReference type="OrthoDB" id="10508899at2759"/>
<dbReference type="GeneID" id="64858702"/>
<sequence>MTSVTNNTDEQTLTDTTMLYAQESHGDSNDSIEEKPLIGNKQFNKSSSNKIKRRKSSLSSIPKDLISHLRRLNPSSYHERININENSNSDTTTTENIYDRYNKFYEEKSNRHYENKNKNGKTSSSSHTNYQSAPFETDTIDNWTHTINDYWLRDTKIEDIEFEDSSDEDI</sequence>
<keyword evidence="3" id="KW-1185">Reference proteome</keyword>
<protein>
    <submittedName>
        <fullName evidence="2">Similar to Saccharomyces cerevisiae YHR136C SPL2 Protein with similarity to cyclin-dependent kinase inhibitors</fullName>
    </submittedName>
</protein>